<proteinExistence type="predicted"/>
<dbReference type="InterPro" id="IPR052702">
    <property type="entry name" value="MscS-like_channel"/>
</dbReference>
<dbReference type="Gene3D" id="3.30.420.10">
    <property type="entry name" value="Ribonuclease H-like superfamily/Ribonuclease H"/>
    <property type="match status" value="1"/>
</dbReference>
<dbReference type="Pfam" id="PF13358">
    <property type="entry name" value="DDE_3"/>
    <property type="match status" value="1"/>
</dbReference>
<dbReference type="InterPro" id="IPR047655">
    <property type="entry name" value="Transpos_IS630-like"/>
</dbReference>
<dbReference type="PANTHER" id="PTHR30347:SF1">
    <property type="entry name" value="MECHANOSENSITIVE CHANNEL MSCK"/>
    <property type="match status" value="1"/>
</dbReference>
<comment type="caution">
    <text evidence="2">The sequence shown here is derived from an EMBL/GenBank/DDBJ whole genome shotgun (WGS) entry which is preliminary data.</text>
</comment>
<dbReference type="InterPro" id="IPR036397">
    <property type="entry name" value="RNaseH_sf"/>
</dbReference>
<dbReference type="GO" id="GO:0003676">
    <property type="term" value="F:nucleic acid binding"/>
    <property type="evidence" value="ECO:0007669"/>
    <property type="project" value="InterPro"/>
</dbReference>
<evidence type="ECO:0000259" key="1">
    <source>
        <dbReference type="Pfam" id="PF13358"/>
    </source>
</evidence>
<accession>A0A645DNL0</accession>
<dbReference type="EMBL" id="VSSQ01038164">
    <property type="protein sequence ID" value="MPM91050.1"/>
    <property type="molecule type" value="Genomic_DNA"/>
</dbReference>
<gene>
    <name evidence="2" type="ORF">SDC9_138175</name>
</gene>
<organism evidence="2">
    <name type="scientific">bioreactor metagenome</name>
    <dbReference type="NCBI Taxonomy" id="1076179"/>
    <lineage>
        <taxon>unclassified sequences</taxon>
        <taxon>metagenomes</taxon>
        <taxon>ecological metagenomes</taxon>
    </lineage>
</organism>
<feature type="domain" description="Tc1-like transposase DDE" evidence="1">
    <location>
        <begin position="175"/>
        <end position="321"/>
    </location>
</feature>
<dbReference type="PANTHER" id="PTHR30347">
    <property type="entry name" value="POTASSIUM CHANNEL RELATED"/>
    <property type="match status" value="1"/>
</dbReference>
<dbReference type="InterPro" id="IPR009057">
    <property type="entry name" value="Homeodomain-like_sf"/>
</dbReference>
<name>A0A645DNL0_9ZZZZ</name>
<sequence length="360" mass="40987">MPRVAPRIECTEEQETCLKRFAASRKAEKRLVDRARMVLGCVQGRRVKDIAEELGVLPNTVIKWRDRFREHGMDGLHDDPRPGRPDVYEEKDVLAKVGELLKQPAPHGYASWDGATLAEQIGCSADTVWRVLRENNIVLQRQRSWCVSKDPQFAEKAADIVGLYLNPPEDAIVISVDEKPGIQAKTQKKGFVRESDGTVVTGVNSTYRRNGTINLFAALEVASGSVKGRTTKSKTRVDFLSFMDEVVQMENATPSEGKEIHVILDNYCTHKRCTEWLAKNPNVHFHYTPTSASWLNMVEIWFNIMSRKVLRGASFNATEELSKKIMEYIDHYDENPRPFVWKKREVKGAEIRDTITNLIN</sequence>
<evidence type="ECO:0000313" key="2">
    <source>
        <dbReference type="EMBL" id="MPM91050.1"/>
    </source>
</evidence>
<dbReference type="NCBIfam" id="NF033545">
    <property type="entry name" value="transpos_IS630"/>
    <property type="match status" value="1"/>
</dbReference>
<dbReference type="InterPro" id="IPR038717">
    <property type="entry name" value="Tc1-like_DDE_dom"/>
</dbReference>
<dbReference type="AlphaFoldDB" id="A0A645DNL0"/>
<protein>
    <submittedName>
        <fullName evidence="2">IS630 family transposase</fullName>
    </submittedName>
</protein>
<reference evidence="2" key="1">
    <citation type="submission" date="2019-08" db="EMBL/GenBank/DDBJ databases">
        <authorList>
            <person name="Kucharzyk K."/>
            <person name="Murdoch R.W."/>
            <person name="Higgins S."/>
            <person name="Loffler F."/>
        </authorList>
    </citation>
    <scope>NUCLEOTIDE SEQUENCE</scope>
</reference>
<dbReference type="SUPFAM" id="SSF46689">
    <property type="entry name" value="Homeodomain-like"/>
    <property type="match status" value="1"/>
</dbReference>
<dbReference type="Pfam" id="PF13565">
    <property type="entry name" value="HTH_32"/>
    <property type="match status" value="1"/>
</dbReference>